<dbReference type="Gene3D" id="3.30.40.10">
    <property type="entry name" value="Zinc/RING finger domain, C3HC4 (zinc finger)"/>
    <property type="match status" value="1"/>
</dbReference>
<dbReference type="InterPro" id="IPR016024">
    <property type="entry name" value="ARM-type_fold"/>
</dbReference>
<dbReference type="Gene3D" id="1.25.10.10">
    <property type="entry name" value="Leucine-rich Repeat Variant"/>
    <property type="match status" value="1"/>
</dbReference>
<name>A0A9Q0KBW0_9MAGN</name>
<organism evidence="7 8">
    <name type="scientific">Protea cynaroides</name>
    <dbReference type="NCBI Taxonomy" id="273540"/>
    <lineage>
        <taxon>Eukaryota</taxon>
        <taxon>Viridiplantae</taxon>
        <taxon>Streptophyta</taxon>
        <taxon>Embryophyta</taxon>
        <taxon>Tracheophyta</taxon>
        <taxon>Spermatophyta</taxon>
        <taxon>Magnoliopsida</taxon>
        <taxon>Proteales</taxon>
        <taxon>Proteaceae</taxon>
        <taxon>Protea</taxon>
    </lineage>
</organism>
<dbReference type="SUPFAM" id="SSF57850">
    <property type="entry name" value="RING/U-box"/>
    <property type="match status" value="1"/>
</dbReference>
<sequence length="449" mass="49137">MPMFQLPAWRRDGDMRFEMGGDVHVLDLDTAVKDGILGSGGGVCGGGGEKFDLKKMIEELDLADVPSVFICPISLEPMQDPVTLCTGQTYERSNILKWFSLGHLTCPTTMQELWDDSVTPNKTLHHLIYSWVSQRYLLMKKRSEDVQGRASELLEALKKVKGQARIQALRELQQVVSTHASAKKTVVDEGGVNLISSLLGPFTSHAVGSEAIGILVNLSLDSESKTNLMQPAKISLMVDMLNEGSIETKINCTRLIEMLMDEKDFRSEIVSSMSLLVGLLRLIRNKRYPNGISAGLSLLRTICSHKQVRHLVLSVGAVPQLVELLPALNHDCLESALSILDVLATLPGGKLALKDCPNTIPNVVKLLMRISESCTLYALSILWTVCNLAPEECASLAVEAGLAAKLLLVIQSGCNPALKQRSAELLKLCSLNYTATIFISKCKLTRTIQ</sequence>
<comment type="caution">
    <text evidence="7">The sequence shown here is derived from an EMBL/GenBank/DDBJ whole genome shotgun (WGS) entry which is preliminary data.</text>
</comment>
<dbReference type="InterPro" id="IPR013083">
    <property type="entry name" value="Znf_RING/FYVE/PHD"/>
</dbReference>
<dbReference type="InterPro" id="IPR003613">
    <property type="entry name" value="Ubox_domain"/>
</dbReference>
<evidence type="ECO:0000256" key="3">
    <source>
        <dbReference type="ARBA" id="ARBA00022679"/>
    </source>
</evidence>
<dbReference type="Pfam" id="PF25598">
    <property type="entry name" value="ARM_PUB"/>
    <property type="match status" value="1"/>
</dbReference>
<feature type="domain" description="U-box" evidence="6">
    <location>
        <begin position="64"/>
        <end position="138"/>
    </location>
</feature>
<comment type="pathway">
    <text evidence="2 5">Protein modification; protein ubiquitination.</text>
</comment>
<dbReference type="Pfam" id="PF04564">
    <property type="entry name" value="U-box"/>
    <property type="match status" value="1"/>
</dbReference>
<dbReference type="GO" id="GO:0061630">
    <property type="term" value="F:ubiquitin protein ligase activity"/>
    <property type="evidence" value="ECO:0007669"/>
    <property type="project" value="UniProtKB-UniRule"/>
</dbReference>
<keyword evidence="8" id="KW-1185">Reference proteome</keyword>
<comment type="function">
    <text evidence="5">Functions as an E3 ubiquitin ligase.</text>
</comment>
<evidence type="ECO:0000313" key="7">
    <source>
        <dbReference type="EMBL" id="KAJ4967584.1"/>
    </source>
</evidence>
<gene>
    <name evidence="7" type="ORF">NE237_019433</name>
</gene>
<dbReference type="EMBL" id="JAMYWD010000007">
    <property type="protein sequence ID" value="KAJ4967584.1"/>
    <property type="molecule type" value="Genomic_DNA"/>
</dbReference>
<evidence type="ECO:0000256" key="2">
    <source>
        <dbReference type="ARBA" id="ARBA00004906"/>
    </source>
</evidence>
<evidence type="ECO:0000256" key="5">
    <source>
        <dbReference type="RuleBase" id="RU369093"/>
    </source>
</evidence>
<dbReference type="OrthoDB" id="10064100at2759"/>
<dbReference type="SMART" id="SM00504">
    <property type="entry name" value="Ubox"/>
    <property type="match status" value="1"/>
</dbReference>
<dbReference type="SUPFAM" id="SSF48371">
    <property type="entry name" value="ARM repeat"/>
    <property type="match status" value="1"/>
</dbReference>
<dbReference type="InterPro" id="IPR058678">
    <property type="entry name" value="ARM_PUB"/>
</dbReference>
<keyword evidence="4 5" id="KW-0833">Ubl conjugation pathway</keyword>
<evidence type="ECO:0000259" key="6">
    <source>
        <dbReference type="PROSITE" id="PS51698"/>
    </source>
</evidence>
<comment type="catalytic activity">
    <reaction evidence="1 5">
        <text>S-ubiquitinyl-[E2 ubiquitin-conjugating enzyme]-L-cysteine + [acceptor protein]-L-lysine = [E2 ubiquitin-conjugating enzyme]-L-cysteine + N(6)-ubiquitinyl-[acceptor protein]-L-lysine.</text>
        <dbReference type="EC" id="2.3.2.27"/>
    </reaction>
</comment>
<dbReference type="GO" id="GO:0016567">
    <property type="term" value="P:protein ubiquitination"/>
    <property type="evidence" value="ECO:0007669"/>
    <property type="project" value="UniProtKB-UniRule"/>
</dbReference>
<evidence type="ECO:0000313" key="8">
    <source>
        <dbReference type="Proteomes" id="UP001141806"/>
    </source>
</evidence>
<dbReference type="PANTHER" id="PTHR22849:SF142">
    <property type="entry name" value="U-BOX DOMAIN-CONTAINING PROTEIN 31"/>
    <property type="match status" value="1"/>
</dbReference>
<dbReference type="InterPro" id="IPR045210">
    <property type="entry name" value="RING-Ubox_PUB"/>
</dbReference>
<reference evidence="7" key="1">
    <citation type="journal article" date="2023" name="Plant J.">
        <title>The genome of the king protea, Protea cynaroides.</title>
        <authorList>
            <person name="Chang J."/>
            <person name="Duong T.A."/>
            <person name="Schoeman C."/>
            <person name="Ma X."/>
            <person name="Roodt D."/>
            <person name="Barker N."/>
            <person name="Li Z."/>
            <person name="Van de Peer Y."/>
            <person name="Mizrachi E."/>
        </authorList>
    </citation>
    <scope>NUCLEOTIDE SEQUENCE</scope>
    <source>
        <tissue evidence="7">Young leaves</tissue>
    </source>
</reference>
<keyword evidence="3 5" id="KW-0808">Transferase</keyword>
<dbReference type="AlphaFoldDB" id="A0A9Q0KBW0"/>
<proteinExistence type="predicted"/>
<dbReference type="InterPro" id="IPR045185">
    <property type="entry name" value="PUB22/23/24-like"/>
</dbReference>
<dbReference type="CDD" id="cd16664">
    <property type="entry name" value="RING-Ubox_PUB"/>
    <property type="match status" value="1"/>
</dbReference>
<accession>A0A9Q0KBW0</accession>
<dbReference type="PROSITE" id="PS51698">
    <property type="entry name" value="U_BOX"/>
    <property type="match status" value="1"/>
</dbReference>
<dbReference type="Proteomes" id="UP001141806">
    <property type="component" value="Unassembled WGS sequence"/>
</dbReference>
<evidence type="ECO:0000256" key="1">
    <source>
        <dbReference type="ARBA" id="ARBA00000900"/>
    </source>
</evidence>
<dbReference type="InterPro" id="IPR011989">
    <property type="entry name" value="ARM-like"/>
</dbReference>
<evidence type="ECO:0000256" key="4">
    <source>
        <dbReference type="ARBA" id="ARBA00022786"/>
    </source>
</evidence>
<protein>
    <recommendedName>
        <fullName evidence="5 6">U-box domain-containing protein</fullName>
        <ecNumber evidence="5">2.3.2.27</ecNumber>
    </recommendedName>
    <alternativeName>
        <fullName evidence="5">RING-type E3 ubiquitin transferase PUB</fullName>
    </alternativeName>
</protein>
<dbReference type="EC" id="2.3.2.27" evidence="5"/>
<dbReference type="PANTHER" id="PTHR22849">
    <property type="entry name" value="WDSAM1 PROTEIN"/>
    <property type="match status" value="1"/>
</dbReference>